<keyword evidence="3" id="KW-1185">Reference proteome</keyword>
<evidence type="ECO:0000313" key="3">
    <source>
        <dbReference type="Proteomes" id="UP000739284"/>
    </source>
</evidence>
<comment type="caution">
    <text evidence="2">The sequence shown here is derived from an EMBL/GenBank/DDBJ whole genome shotgun (WGS) entry which is preliminary data.</text>
</comment>
<feature type="domain" description="DUF302" evidence="1">
    <location>
        <begin position="40"/>
        <end position="100"/>
    </location>
</feature>
<dbReference type="EMBL" id="JAFMOY010000095">
    <property type="protein sequence ID" value="MBU9843678.1"/>
    <property type="molecule type" value="Genomic_DNA"/>
</dbReference>
<proteinExistence type="predicted"/>
<reference evidence="2 3" key="1">
    <citation type="submission" date="2021-03" db="EMBL/GenBank/DDBJ databases">
        <title>Five novel Rahnella species.</title>
        <authorList>
            <person name="Brady C."/>
            <person name="Asselin J."/>
            <person name="Beer S."/>
            <person name="Bruberg M.B."/>
            <person name="Crampton B."/>
            <person name="Venter S."/>
            <person name="Arnold D."/>
            <person name="Denman S."/>
        </authorList>
    </citation>
    <scope>NUCLEOTIDE SEQUENCE [LARGE SCALE GENOMIC DNA]</scope>
    <source>
        <strain evidence="2 3">FRB 231</strain>
    </source>
</reference>
<dbReference type="Pfam" id="PF03625">
    <property type="entry name" value="DUF302"/>
    <property type="match status" value="1"/>
</dbReference>
<sequence>MQNVNRRWVRKSSYSVRETADRLLSKLAEFPEVMIVADVDQQKVAALSSKSIDDAVCLMFQNTKLVGSLLTSNIDVGFELPIKAFIWKAKNGEVWIRCTDIDHMNNFYQLNGGQGAIDTIYGLLPGWLDFAVS</sequence>
<evidence type="ECO:0000313" key="2">
    <source>
        <dbReference type="EMBL" id="MBU9843678.1"/>
    </source>
</evidence>
<dbReference type="RefSeq" id="WP_217147727.1">
    <property type="nucleotide sequence ID" value="NZ_JAFMOY010000095.1"/>
</dbReference>
<dbReference type="InterPro" id="IPR005180">
    <property type="entry name" value="DUF302"/>
</dbReference>
<dbReference type="Proteomes" id="UP000739284">
    <property type="component" value="Unassembled WGS sequence"/>
</dbReference>
<evidence type="ECO:0000259" key="1">
    <source>
        <dbReference type="Pfam" id="PF03625"/>
    </source>
</evidence>
<accession>A0ABS6L9R3</accession>
<name>A0ABS6L9R3_9GAMM</name>
<organism evidence="2 3">
    <name type="scientific">Rahnella ecdela</name>
    <dbReference type="NCBI Taxonomy" id="2816250"/>
    <lineage>
        <taxon>Bacteria</taxon>
        <taxon>Pseudomonadati</taxon>
        <taxon>Pseudomonadota</taxon>
        <taxon>Gammaproteobacteria</taxon>
        <taxon>Enterobacterales</taxon>
        <taxon>Yersiniaceae</taxon>
        <taxon>Rahnella</taxon>
    </lineage>
</organism>
<gene>
    <name evidence="2" type="ORF">J1784_01325</name>
</gene>
<protein>
    <submittedName>
        <fullName evidence="2">DUF302 domain-containing protein</fullName>
    </submittedName>
</protein>